<dbReference type="Gene3D" id="3.40.50.800">
    <property type="entry name" value="Anticodon-binding domain"/>
    <property type="match status" value="1"/>
</dbReference>
<dbReference type="Proteomes" id="UP000545876">
    <property type="component" value="Unassembled WGS sequence"/>
</dbReference>
<evidence type="ECO:0000256" key="2">
    <source>
        <dbReference type="ARBA" id="ARBA00022741"/>
    </source>
</evidence>
<keyword evidence="2 7" id="KW-0547">Nucleotide-binding</keyword>
<dbReference type="AlphaFoldDB" id="A0A847D1G4"/>
<dbReference type="PRINTS" id="PR01046">
    <property type="entry name" value="TRNASYNTHPRO"/>
</dbReference>
<dbReference type="InterPro" id="IPR016061">
    <property type="entry name" value="Pro-tRNA_ligase_II_C"/>
</dbReference>
<dbReference type="EMBL" id="JAAZBX010000010">
    <property type="protein sequence ID" value="NLD25564.1"/>
    <property type="molecule type" value="Genomic_DNA"/>
</dbReference>
<evidence type="ECO:0000256" key="1">
    <source>
        <dbReference type="ARBA" id="ARBA00022598"/>
    </source>
</evidence>
<dbReference type="InterPro" id="IPR002314">
    <property type="entry name" value="aa-tRNA-synt_IIb"/>
</dbReference>
<dbReference type="Gene3D" id="3.30.110.30">
    <property type="entry name" value="C-terminal domain of ProRS"/>
    <property type="match status" value="1"/>
</dbReference>
<dbReference type="NCBIfam" id="TIGR00408">
    <property type="entry name" value="proS_fam_I"/>
    <property type="match status" value="1"/>
</dbReference>
<keyword evidence="4 7" id="KW-0648">Protein biosynthesis</keyword>
<keyword evidence="1 7" id="KW-0436">Ligase</keyword>
<evidence type="ECO:0000256" key="4">
    <source>
        <dbReference type="ARBA" id="ARBA00022917"/>
    </source>
</evidence>
<dbReference type="InterPro" id="IPR033721">
    <property type="entry name" value="ProRS_core_arch_euk"/>
</dbReference>
<sequence length="481" mass="55692">MGENNKHDEKKITPRKSDFSQWYLDVIRVADLVEHGPVKGTMIIKPYGYAIWENIQKEFDKRIKETGVENAYFPLFIPYEFLQREKSHVEGFSPEVAVVTHAGGEELTEPFVVRPTSETIMYDAYSRWVTSYKDLPVLINQWANVVRWEVRPRLFLRSTEFLWQEGHTAHATAKEADERAQLMLSIYKKFAEEFLAMPLYTGKKTDSERFAGADITYTTEAMMQDGKALQFATSHNLGDKFAKVFNLKFTDENGDTKYCYQTSWGMSTRSIGGLIMVHSDDRGLVLPPKVAPVQVVVVPVWPKEEFKNEVNSEVEKIMNELKVDFRVKADLSDERVGEKLYKWEKKGVPVRLEIGPRDIKEGCVVLSRRDTGEKITVKRDELKKKIFNLLEEIQENLYRNALKRMEENTERVETYDDFKKAIDNKKFVLGYWAGSSEDEKQLKTETMATVRCFPFEHEDESGKCFYTGKDGAKLALFARSY</sequence>
<evidence type="ECO:0000256" key="3">
    <source>
        <dbReference type="ARBA" id="ARBA00022840"/>
    </source>
</evidence>
<dbReference type="SUPFAM" id="SSF52954">
    <property type="entry name" value="Class II aaRS ABD-related"/>
    <property type="match status" value="1"/>
</dbReference>
<dbReference type="InterPro" id="IPR045864">
    <property type="entry name" value="aa-tRNA-synth_II/BPL/LPL"/>
</dbReference>
<dbReference type="InterPro" id="IPR002316">
    <property type="entry name" value="Pro-tRNA-ligase_IIa"/>
</dbReference>
<comment type="catalytic activity">
    <reaction evidence="6 7">
        <text>tRNA(Pro) + L-proline + ATP = L-prolyl-tRNA(Pro) + AMP + diphosphate</text>
        <dbReference type="Rhea" id="RHEA:14305"/>
        <dbReference type="Rhea" id="RHEA-COMP:9700"/>
        <dbReference type="Rhea" id="RHEA-COMP:9702"/>
        <dbReference type="ChEBI" id="CHEBI:30616"/>
        <dbReference type="ChEBI" id="CHEBI:33019"/>
        <dbReference type="ChEBI" id="CHEBI:60039"/>
        <dbReference type="ChEBI" id="CHEBI:78442"/>
        <dbReference type="ChEBI" id="CHEBI:78532"/>
        <dbReference type="ChEBI" id="CHEBI:456215"/>
        <dbReference type="EC" id="6.1.1.15"/>
    </reaction>
</comment>
<dbReference type="SUPFAM" id="SSF64586">
    <property type="entry name" value="C-terminal domain of ProRS"/>
    <property type="match status" value="1"/>
</dbReference>
<evidence type="ECO:0000259" key="8">
    <source>
        <dbReference type="PROSITE" id="PS50862"/>
    </source>
</evidence>
<organism evidence="9 10">
    <name type="scientific">Candidatus Dojkabacteria bacterium</name>
    <dbReference type="NCBI Taxonomy" id="2099670"/>
    <lineage>
        <taxon>Bacteria</taxon>
        <taxon>Candidatus Dojkabacteria</taxon>
    </lineage>
</organism>
<dbReference type="CDD" id="cd00778">
    <property type="entry name" value="ProRS_core_arch_euk"/>
    <property type="match status" value="1"/>
</dbReference>
<dbReference type="SUPFAM" id="SSF55681">
    <property type="entry name" value="Class II aaRS and biotin synthetases"/>
    <property type="match status" value="1"/>
</dbReference>
<evidence type="ECO:0000256" key="6">
    <source>
        <dbReference type="ARBA" id="ARBA00047671"/>
    </source>
</evidence>
<dbReference type="PANTHER" id="PTHR43382:SF3">
    <property type="entry name" value="PROLINE--TRNA LIGASE, CHLOROPLASTIC_MITOCHONDRIAL"/>
    <property type="match status" value="1"/>
</dbReference>
<dbReference type="SMART" id="SM00946">
    <property type="entry name" value="ProRS-C_1"/>
    <property type="match status" value="1"/>
</dbReference>
<evidence type="ECO:0000313" key="10">
    <source>
        <dbReference type="Proteomes" id="UP000545876"/>
    </source>
</evidence>
<dbReference type="InterPro" id="IPR017449">
    <property type="entry name" value="Pro-tRNA_synth_II"/>
</dbReference>
<dbReference type="InterPro" id="IPR006195">
    <property type="entry name" value="aa-tRNA-synth_II"/>
</dbReference>
<dbReference type="EC" id="6.1.1.15" evidence="7"/>
<evidence type="ECO:0000256" key="7">
    <source>
        <dbReference type="HAMAP-Rule" id="MF_01571"/>
    </source>
</evidence>
<comment type="subunit">
    <text evidence="7">Homodimer.</text>
</comment>
<gene>
    <name evidence="7" type="primary">proS</name>
    <name evidence="9" type="ORF">GX656_02895</name>
</gene>
<dbReference type="GO" id="GO:0005524">
    <property type="term" value="F:ATP binding"/>
    <property type="evidence" value="ECO:0007669"/>
    <property type="project" value="UniProtKB-UniRule"/>
</dbReference>
<comment type="subcellular location">
    <subcellularLocation>
        <location evidence="7">Cytoplasm</location>
    </subcellularLocation>
</comment>
<dbReference type="InterPro" id="IPR004154">
    <property type="entry name" value="Anticodon-bd"/>
</dbReference>
<keyword evidence="5 7" id="KW-0030">Aminoacyl-tRNA synthetase</keyword>
<dbReference type="Pfam" id="PF09180">
    <property type="entry name" value="ProRS-C_1"/>
    <property type="match status" value="1"/>
</dbReference>
<dbReference type="Pfam" id="PF00587">
    <property type="entry name" value="tRNA-synt_2b"/>
    <property type="match status" value="1"/>
</dbReference>
<accession>A0A847D1G4</accession>
<dbReference type="Pfam" id="PF03129">
    <property type="entry name" value="HGTP_anticodon"/>
    <property type="match status" value="1"/>
</dbReference>
<dbReference type="GO" id="GO:0006433">
    <property type="term" value="P:prolyl-tRNA aminoacylation"/>
    <property type="evidence" value="ECO:0007669"/>
    <property type="project" value="UniProtKB-UniRule"/>
</dbReference>
<reference evidence="9 10" key="1">
    <citation type="journal article" date="2020" name="Biotechnol. Biofuels">
        <title>New insights from the biogas microbiome by comprehensive genome-resolved metagenomics of nearly 1600 species originating from multiple anaerobic digesters.</title>
        <authorList>
            <person name="Campanaro S."/>
            <person name="Treu L."/>
            <person name="Rodriguez-R L.M."/>
            <person name="Kovalovszki A."/>
            <person name="Ziels R.M."/>
            <person name="Maus I."/>
            <person name="Zhu X."/>
            <person name="Kougias P.G."/>
            <person name="Basile A."/>
            <person name="Luo G."/>
            <person name="Schluter A."/>
            <person name="Konstantinidis K.T."/>
            <person name="Angelidaki I."/>
        </authorList>
    </citation>
    <scope>NUCLEOTIDE SEQUENCE [LARGE SCALE GENOMIC DNA]</scope>
    <source>
        <strain evidence="9">AS06rmzACSIP_65</strain>
    </source>
</reference>
<comment type="caution">
    <text evidence="9">The sequence shown here is derived from an EMBL/GenBank/DDBJ whole genome shotgun (WGS) entry which is preliminary data.</text>
</comment>
<name>A0A847D1G4_9BACT</name>
<dbReference type="GO" id="GO:0004827">
    <property type="term" value="F:proline-tRNA ligase activity"/>
    <property type="evidence" value="ECO:0007669"/>
    <property type="project" value="UniProtKB-UniRule"/>
</dbReference>
<evidence type="ECO:0000256" key="5">
    <source>
        <dbReference type="ARBA" id="ARBA00023146"/>
    </source>
</evidence>
<dbReference type="PROSITE" id="PS50862">
    <property type="entry name" value="AA_TRNA_LIGASE_II"/>
    <property type="match status" value="1"/>
</dbReference>
<proteinExistence type="inferred from homology"/>
<dbReference type="InterPro" id="IPR036621">
    <property type="entry name" value="Anticodon-bd_dom_sf"/>
</dbReference>
<keyword evidence="7" id="KW-0963">Cytoplasm</keyword>
<feature type="domain" description="Aminoacyl-transfer RNA synthetases class-II family profile" evidence="8">
    <location>
        <begin position="40"/>
        <end position="287"/>
    </location>
</feature>
<protein>
    <recommendedName>
        <fullName evidence="7">Proline--tRNA ligase</fullName>
        <ecNumber evidence="7">6.1.1.15</ecNumber>
    </recommendedName>
    <alternativeName>
        <fullName evidence="7">Prolyl-tRNA synthetase</fullName>
        <shortName evidence="7">ProRS</shortName>
    </alternativeName>
</protein>
<dbReference type="GO" id="GO:0005737">
    <property type="term" value="C:cytoplasm"/>
    <property type="evidence" value="ECO:0007669"/>
    <property type="project" value="UniProtKB-SubCell"/>
</dbReference>
<dbReference type="FunFam" id="3.30.930.10:FF:000037">
    <property type="entry name" value="Proline--tRNA ligase"/>
    <property type="match status" value="1"/>
</dbReference>
<comment type="function">
    <text evidence="7">Catalyzes the attachment of proline to tRNA(Pro) in a two-step reaction: proline is first activated by ATP to form Pro-AMP and then transferred to the acceptor end of tRNA(Pro).</text>
</comment>
<dbReference type="HAMAP" id="MF_01571">
    <property type="entry name" value="Pro_tRNA_synth_type3"/>
    <property type="match status" value="1"/>
</dbReference>
<comment type="similarity">
    <text evidence="7">Belongs to the class-II aminoacyl-tRNA synthetase family. ProS type 3 subfamily.</text>
</comment>
<comment type="domain">
    <text evidence="7">Consists of three domains: the N-terminal catalytic domain, the anticodon-binding domain and the C-terminal extension.</text>
</comment>
<dbReference type="PANTHER" id="PTHR43382">
    <property type="entry name" value="PROLYL-TRNA SYNTHETASE"/>
    <property type="match status" value="1"/>
</dbReference>
<dbReference type="Gene3D" id="3.30.930.10">
    <property type="entry name" value="Bira Bifunctional Protein, Domain 2"/>
    <property type="match status" value="1"/>
</dbReference>
<keyword evidence="3 7" id="KW-0067">ATP-binding</keyword>
<dbReference type="InterPro" id="IPR004499">
    <property type="entry name" value="Pro-tRNA-ligase_IIa_arc-type"/>
</dbReference>
<evidence type="ECO:0000313" key="9">
    <source>
        <dbReference type="EMBL" id="NLD25564.1"/>
    </source>
</evidence>
<dbReference type="GO" id="GO:0017101">
    <property type="term" value="C:aminoacyl-tRNA synthetase multienzyme complex"/>
    <property type="evidence" value="ECO:0007669"/>
    <property type="project" value="TreeGrafter"/>
</dbReference>